<name>A0A8K0JB86_9HYPO</name>
<proteinExistence type="predicted"/>
<dbReference type="GO" id="GO:0005737">
    <property type="term" value="C:cytoplasm"/>
    <property type="evidence" value="ECO:0007669"/>
    <property type="project" value="TreeGrafter"/>
</dbReference>
<dbReference type="PANTHER" id="PTHR46237">
    <property type="entry name" value="CYTOCHROME B5 REDUCTASE 4 FAMILY MEMBER"/>
    <property type="match status" value="1"/>
</dbReference>
<sequence>MGLLGVSLLVASVVYVLIRPPAWLALRFPSPGRHARPPTSTTSVSDKTRRRGGGHDVVDDEPAPGPPKREPPWEEDASVSSDRPSLSSAATPPTLRRTSIAVRDADDDGLMTPKASAVTPSPAVPTFSLSDDADSPPSPSRPDFSSMLPPPIPARRTAPSAGRLPILPAFPALDSAQRARGPVPHRGPPNPSPSSASALAPPPTHSARPPKPSRKVTLEPGHSPLDWARISGPNADLRGIHPPSASYLRVTPSMLRSQTGRKGKDAWMAINGRVYNITPYAAYHPGGIPELMRGAARDGTKLFGEVHPWVNYEAMLSACLIGLLVDEPEGAASHESEMDQMD</sequence>
<evidence type="ECO:0000256" key="4">
    <source>
        <dbReference type="SAM" id="MobiDB-lite"/>
    </source>
</evidence>
<keyword evidence="1" id="KW-0349">Heme</keyword>
<gene>
    <name evidence="6" type="ORF">E4U42_001994</name>
</gene>
<dbReference type="SMART" id="SM01117">
    <property type="entry name" value="Cyt-b5"/>
    <property type="match status" value="1"/>
</dbReference>
<dbReference type="SUPFAM" id="SSF55856">
    <property type="entry name" value="Cytochrome b5-like heme/steroid binding domain"/>
    <property type="match status" value="1"/>
</dbReference>
<dbReference type="PANTHER" id="PTHR46237:SF1">
    <property type="entry name" value="CYTOCHROME B5 REDUCTASE 4"/>
    <property type="match status" value="1"/>
</dbReference>
<dbReference type="OrthoDB" id="432299at2759"/>
<dbReference type="PROSITE" id="PS50255">
    <property type="entry name" value="CYTOCHROME_B5_2"/>
    <property type="match status" value="1"/>
</dbReference>
<organism evidence="6 7">
    <name type="scientific">Claviceps africana</name>
    <dbReference type="NCBI Taxonomy" id="83212"/>
    <lineage>
        <taxon>Eukaryota</taxon>
        <taxon>Fungi</taxon>
        <taxon>Dikarya</taxon>
        <taxon>Ascomycota</taxon>
        <taxon>Pezizomycotina</taxon>
        <taxon>Sordariomycetes</taxon>
        <taxon>Hypocreomycetidae</taxon>
        <taxon>Hypocreales</taxon>
        <taxon>Clavicipitaceae</taxon>
        <taxon>Claviceps</taxon>
    </lineage>
</organism>
<evidence type="ECO:0000256" key="3">
    <source>
        <dbReference type="ARBA" id="ARBA00023004"/>
    </source>
</evidence>
<dbReference type="GO" id="GO:0020037">
    <property type="term" value="F:heme binding"/>
    <property type="evidence" value="ECO:0007669"/>
    <property type="project" value="TreeGrafter"/>
</dbReference>
<feature type="region of interest" description="Disordered" evidence="4">
    <location>
        <begin position="27"/>
        <end position="243"/>
    </location>
</feature>
<dbReference type="GO" id="GO:0004128">
    <property type="term" value="F:cytochrome-b5 reductase activity, acting on NAD(P)H"/>
    <property type="evidence" value="ECO:0007669"/>
    <property type="project" value="TreeGrafter"/>
</dbReference>
<dbReference type="Proteomes" id="UP000811619">
    <property type="component" value="Unassembled WGS sequence"/>
</dbReference>
<keyword evidence="3" id="KW-0408">Iron</keyword>
<dbReference type="AlphaFoldDB" id="A0A8K0JB86"/>
<evidence type="ECO:0000313" key="7">
    <source>
        <dbReference type="Proteomes" id="UP000811619"/>
    </source>
</evidence>
<protein>
    <recommendedName>
        <fullName evidence="5">Cytochrome b5 heme-binding domain-containing protein</fullName>
    </recommendedName>
</protein>
<dbReference type="Pfam" id="PF00173">
    <property type="entry name" value="Cyt-b5"/>
    <property type="match status" value="1"/>
</dbReference>
<feature type="domain" description="Cytochrome b5 heme-binding" evidence="5">
    <location>
        <begin position="247"/>
        <end position="325"/>
    </location>
</feature>
<evidence type="ECO:0000256" key="1">
    <source>
        <dbReference type="ARBA" id="ARBA00022617"/>
    </source>
</evidence>
<dbReference type="InterPro" id="IPR036400">
    <property type="entry name" value="Cyt_B5-like_heme/steroid_sf"/>
</dbReference>
<accession>A0A8K0JB86</accession>
<keyword evidence="2" id="KW-0479">Metal-binding</keyword>
<reference evidence="6" key="1">
    <citation type="journal article" date="2020" name="bioRxiv">
        <title>Whole genome comparisons of ergot fungi reveals the divergence and evolution of species within the genus Claviceps are the result of varying mechanisms driving genome evolution and host range expansion.</title>
        <authorList>
            <person name="Wyka S.A."/>
            <person name="Mondo S.J."/>
            <person name="Liu M."/>
            <person name="Dettman J."/>
            <person name="Nalam V."/>
            <person name="Broders K.D."/>
        </authorList>
    </citation>
    <scope>NUCLEOTIDE SEQUENCE</scope>
    <source>
        <strain evidence="6">CCC 489</strain>
    </source>
</reference>
<evidence type="ECO:0000259" key="5">
    <source>
        <dbReference type="PROSITE" id="PS50255"/>
    </source>
</evidence>
<dbReference type="Gene3D" id="3.10.120.10">
    <property type="entry name" value="Cytochrome b5-like heme/steroid binding domain"/>
    <property type="match status" value="1"/>
</dbReference>
<keyword evidence="7" id="KW-1185">Reference proteome</keyword>
<dbReference type="InterPro" id="IPR001199">
    <property type="entry name" value="Cyt_B5-like_heme/steroid-bd"/>
</dbReference>
<dbReference type="FunFam" id="3.10.120.10:FF:000001">
    <property type="entry name" value="Cytochrome b5 reductase 4"/>
    <property type="match status" value="1"/>
</dbReference>
<evidence type="ECO:0000256" key="2">
    <source>
        <dbReference type="ARBA" id="ARBA00022723"/>
    </source>
</evidence>
<dbReference type="EMBL" id="SRPY01000166">
    <property type="protein sequence ID" value="KAG5927627.1"/>
    <property type="molecule type" value="Genomic_DNA"/>
</dbReference>
<evidence type="ECO:0000313" key="6">
    <source>
        <dbReference type="EMBL" id="KAG5927627.1"/>
    </source>
</evidence>
<dbReference type="InterPro" id="IPR051872">
    <property type="entry name" value="Cytochrome_b5/Flavoprotein_Rdt"/>
</dbReference>
<dbReference type="GO" id="GO:0046872">
    <property type="term" value="F:metal ion binding"/>
    <property type="evidence" value="ECO:0007669"/>
    <property type="project" value="UniProtKB-KW"/>
</dbReference>
<feature type="compositionally biased region" description="Polar residues" evidence="4">
    <location>
        <begin position="78"/>
        <end position="91"/>
    </location>
</feature>
<comment type="caution">
    <text evidence="6">The sequence shown here is derived from an EMBL/GenBank/DDBJ whole genome shotgun (WGS) entry which is preliminary data.</text>
</comment>